<dbReference type="PROSITE" id="PS51257">
    <property type="entry name" value="PROKAR_LIPOPROTEIN"/>
    <property type="match status" value="1"/>
</dbReference>
<keyword evidence="2" id="KW-1185">Reference proteome</keyword>
<protein>
    <submittedName>
        <fullName evidence="1">(apollo) hypothetical protein</fullName>
    </submittedName>
</protein>
<sequence length="91" mass="9953">MSLPRFNFPPESYSAVYSSDVTSANVVHCTASGCEPRGVHNQLGAPAFEPSTPPTSLFSCFHCAFRNGINVLRKEKHAAKNKVNFIQLDLV</sequence>
<dbReference type="Proteomes" id="UP000691718">
    <property type="component" value="Unassembled WGS sequence"/>
</dbReference>
<comment type="caution">
    <text evidence="1">The sequence shown here is derived from an EMBL/GenBank/DDBJ whole genome shotgun (WGS) entry which is preliminary data.</text>
</comment>
<organism evidence="1 2">
    <name type="scientific">Parnassius apollo</name>
    <name type="common">Apollo butterfly</name>
    <name type="synonym">Papilio apollo</name>
    <dbReference type="NCBI Taxonomy" id="110799"/>
    <lineage>
        <taxon>Eukaryota</taxon>
        <taxon>Metazoa</taxon>
        <taxon>Ecdysozoa</taxon>
        <taxon>Arthropoda</taxon>
        <taxon>Hexapoda</taxon>
        <taxon>Insecta</taxon>
        <taxon>Pterygota</taxon>
        <taxon>Neoptera</taxon>
        <taxon>Endopterygota</taxon>
        <taxon>Lepidoptera</taxon>
        <taxon>Glossata</taxon>
        <taxon>Ditrysia</taxon>
        <taxon>Papilionoidea</taxon>
        <taxon>Papilionidae</taxon>
        <taxon>Parnassiinae</taxon>
        <taxon>Parnassini</taxon>
        <taxon>Parnassius</taxon>
        <taxon>Parnassius</taxon>
    </lineage>
</organism>
<accession>A0A8S3WXU5</accession>
<dbReference type="EMBL" id="CAJQZP010000851">
    <property type="protein sequence ID" value="CAG4989335.1"/>
    <property type="molecule type" value="Genomic_DNA"/>
</dbReference>
<evidence type="ECO:0000313" key="1">
    <source>
        <dbReference type="EMBL" id="CAG4989335.1"/>
    </source>
</evidence>
<reference evidence="1" key="1">
    <citation type="submission" date="2021-04" db="EMBL/GenBank/DDBJ databases">
        <authorList>
            <person name="Tunstrom K."/>
        </authorList>
    </citation>
    <scope>NUCLEOTIDE SEQUENCE</scope>
</reference>
<evidence type="ECO:0000313" key="2">
    <source>
        <dbReference type="Proteomes" id="UP000691718"/>
    </source>
</evidence>
<proteinExistence type="predicted"/>
<gene>
    <name evidence="1" type="ORF">PAPOLLO_LOCUS11795</name>
</gene>
<name>A0A8S3WXU5_PARAO</name>
<dbReference type="AlphaFoldDB" id="A0A8S3WXU5"/>
<dbReference type="OrthoDB" id="7471328at2759"/>